<evidence type="ECO:0000256" key="4">
    <source>
        <dbReference type="ARBA" id="ARBA00022989"/>
    </source>
</evidence>
<comment type="subcellular location">
    <subcellularLocation>
        <location evidence="1 6">Membrane</location>
        <topology evidence="1 6">Multi-pass membrane protein</topology>
    </subcellularLocation>
</comment>
<reference evidence="8" key="1">
    <citation type="journal article" date="2023" name="Science">
        <title>Genome structures resolve the early diversification of teleost fishes.</title>
        <authorList>
            <person name="Parey E."/>
            <person name="Louis A."/>
            <person name="Montfort J."/>
            <person name="Bouchez O."/>
            <person name="Roques C."/>
            <person name="Iampietro C."/>
            <person name="Lluch J."/>
            <person name="Castinel A."/>
            <person name="Donnadieu C."/>
            <person name="Desvignes T."/>
            <person name="Floi Bucao C."/>
            <person name="Jouanno E."/>
            <person name="Wen M."/>
            <person name="Mejri S."/>
            <person name="Dirks R."/>
            <person name="Jansen H."/>
            <person name="Henkel C."/>
            <person name="Chen W.J."/>
            <person name="Zahm M."/>
            <person name="Cabau C."/>
            <person name="Klopp C."/>
            <person name="Thompson A.W."/>
            <person name="Robinson-Rechavi M."/>
            <person name="Braasch I."/>
            <person name="Lecointre G."/>
            <person name="Bobe J."/>
            <person name="Postlethwait J.H."/>
            <person name="Berthelot C."/>
            <person name="Roest Crollius H."/>
            <person name="Guiguen Y."/>
        </authorList>
    </citation>
    <scope>NUCLEOTIDE SEQUENCE</scope>
    <source>
        <strain evidence="8">Concon-B</strain>
    </source>
</reference>
<dbReference type="PANTHER" id="PTHR23302">
    <property type="entry name" value="TRANSMEMBRANE CHANNEL-RELATED"/>
    <property type="match status" value="1"/>
</dbReference>
<dbReference type="PANTHER" id="PTHR23302:SF4">
    <property type="entry name" value="TRANSMEMBRANE CHANNEL-LIKE PROTEIN 6"/>
    <property type="match status" value="1"/>
</dbReference>
<dbReference type="InterPro" id="IPR038900">
    <property type="entry name" value="TMC"/>
</dbReference>
<dbReference type="EMBL" id="JAFJMO010000002">
    <property type="protein sequence ID" value="KAJ8283208.1"/>
    <property type="molecule type" value="Genomic_DNA"/>
</dbReference>
<evidence type="ECO:0000313" key="8">
    <source>
        <dbReference type="EMBL" id="KAJ8283208.1"/>
    </source>
</evidence>
<name>A0A9Q1DWU2_CONCO</name>
<protein>
    <recommendedName>
        <fullName evidence="6">Transmembrane channel-like protein</fullName>
    </recommendedName>
</protein>
<keyword evidence="3 6" id="KW-0812">Transmembrane</keyword>
<feature type="transmembrane region" description="Helical" evidence="6">
    <location>
        <begin position="749"/>
        <end position="766"/>
    </location>
</feature>
<feature type="domain" description="TMC" evidence="7">
    <location>
        <begin position="577"/>
        <end position="649"/>
    </location>
</feature>
<dbReference type="GO" id="GO:0005886">
    <property type="term" value="C:plasma membrane"/>
    <property type="evidence" value="ECO:0007669"/>
    <property type="project" value="InterPro"/>
</dbReference>
<proteinExistence type="inferred from homology"/>
<dbReference type="GO" id="GO:0008381">
    <property type="term" value="F:mechanosensitive monoatomic ion channel activity"/>
    <property type="evidence" value="ECO:0007669"/>
    <property type="project" value="TreeGrafter"/>
</dbReference>
<gene>
    <name evidence="8" type="ORF">COCON_G00020580</name>
</gene>
<dbReference type="InterPro" id="IPR012496">
    <property type="entry name" value="TMC_dom"/>
</dbReference>
<evidence type="ECO:0000256" key="1">
    <source>
        <dbReference type="ARBA" id="ARBA00004141"/>
    </source>
</evidence>
<feature type="transmembrane region" description="Helical" evidence="6">
    <location>
        <begin position="548"/>
        <end position="567"/>
    </location>
</feature>
<feature type="transmembrane region" description="Helical" evidence="6">
    <location>
        <begin position="587"/>
        <end position="611"/>
    </location>
</feature>
<dbReference type="Proteomes" id="UP001152803">
    <property type="component" value="Unassembled WGS sequence"/>
</dbReference>
<keyword evidence="4 6" id="KW-1133">Transmembrane helix</keyword>
<accession>A0A9Q1DWU2</accession>
<evidence type="ECO:0000256" key="2">
    <source>
        <dbReference type="ARBA" id="ARBA00006510"/>
    </source>
</evidence>
<dbReference type="OrthoDB" id="1936208at2759"/>
<evidence type="ECO:0000256" key="3">
    <source>
        <dbReference type="ARBA" id="ARBA00022692"/>
    </source>
</evidence>
<comment type="similarity">
    <text evidence="2 6">Belongs to the TMC family.</text>
</comment>
<organism evidence="8 9">
    <name type="scientific">Conger conger</name>
    <name type="common">Conger eel</name>
    <name type="synonym">Muraena conger</name>
    <dbReference type="NCBI Taxonomy" id="82655"/>
    <lineage>
        <taxon>Eukaryota</taxon>
        <taxon>Metazoa</taxon>
        <taxon>Chordata</taxon>
        <taxon>Craniata</taxon>
        <taxon>Vertebrata</taxon>
        <taxon>Euteleostomi</taxon>
        <taxon>Actinopterygii</taxon>
        <taxon>Neopterygii</taxon>
        <taxon>Teleostei</taxon>
        <taxon>Anguilliformes</taxon>
        <taxon>Congridae</taxon>
        <taxon>Conger</taxon>
    </lineage>
</organism>
<evidence type="ECO:0000256" key="6">
    <source>
        <dbReference type="RuleBase" id="RU310713"/>
    </source>
</evidence>
<feature type="transmembrane region" description="Helical" evidence="6">
    <location>
        <begin position="455"/>
        <end position="479"/>
    </location>
</feature>
<comment type="caution">
    <text evidence="8">The sequence shown here is derived from an EMBL/GenBank/DDBJ whole genome shotgun (WGS) entry which is preliminary data.</text>
</comment>
<evidence type="ECO:0000259" key="7">
    <source>
        <dbReference type="Pfam" id="PF07810"/>
    </source>
</evidence>
<sequence length="821" mass="92634">MARHANLYVSPHDLEATLQSPQDEDVLHNSFSQLIEEQSHSLEALEMEDLTEEQRDHLTYLRGPAVEGRGQRRGRARDQEDGRVTDPLMEAPWSSDTLRVLSAMPSRTIGRSRGAIISQYYNRTMQLRRRRQTRPAIRDFSLRSARPSIRGYGVEMDVSEGESKKEQLVNNLQNLSLGDRVSMLRGMPLSMAEKNELRKRAYNFKEGRSITSRQISCFSRLKYYFIIALRQGWYSWLSFLHSLQLWQVALKRVSGRFGTGVLSYFDFLKTLLLFNIFLFLVYGLFLLLPQAIHRPGPEGTQGPCTEGPCPSFTGLELLTGGGSFEDTVMYYGHYANHTLTTGCRPAHNATGPQPACARRLPYNMPLAYFFTIGVSFFITCIILVYSMSKSFGRSFHISKSHGCLAAKVFSSWDFKVMKRSSVSLQAQNICTQLKLLGEVRGRAGGRALGVRVSRWVVQALAWLMCVGSTTACTLAVFYFSQYMHQDQKTRAHSSLLQRTQEQEASLLALPVVVSSFNLLLPGFYNTVGWMEEYDSPSVRAYIAIFRNLLLKVSLLAVLCYHWLGRIAQDPKVLGLQCWESFVGQELYRFLLMDFIFTLLDTFFGEFLWKLFSQKVLKRKRKPEFDIARNVLELIYGQTLAWLGVLFSPGRTARSADCQSDAELPGSPQGVEGQSDEHRVHHPALLPLLPGGRCVRHLHHVDAPALGAAGPSGAWTPCSAGEAVDAAAGGQPQSPELADLGPGLLMEKPLLLFISAGVFLIIIYFHTQVVDGQRKVISLLQEQIENEGEDKKFLITKLQNLHEERRPFSVHRKSRRVRDDSQ</sequence>
<dbReference type="AlphaFoldDB" id="A0A9Q1DWU2"/>
<feature type="transmembrane region" description="Helical" evidence="6">
    <location>
        <begin position="267"/>
        <end position="288"/>
    </location>
</feature>
<evidence type="ECO:0000313" key="9">
    <source>
        <dbReference type="Proteomes" id="UP001152803"/>
    </source>
</evidence>
<keyword evidence="5 6" id="KW-0472">Membrane</keyword>
<keyword evidence="9" id="KW-1185">Reference proteome</keyword>
<evidence type="ECO:0000256" key="5">
    <source>
        <dbReference type="ARBA" id="ARBA00023136"/>
    </source>
</evidence>
<dbReference type="Pfam" id="PF07810">
    <property type="entry name" value="TMC"/>
    <property type="match status" value="1"/>
</dbReference>
<feature type="transmembrane region" description="Helical" evidence="6">
    <location>
        <begin position="366"/>
        <end position="385"/>
    </location>
</feature>
<feature type="transmembrane region" description="Helical" evidence="6">
    <location>
        <begin position="504"/>
        <end position="527"/>
    </location>
</feature>